<keyword evidence="6" id="KW-1185">Reference proteome</keyword>
<feature type="domain" description="C2H2-type" evidence="3">
    <location>
        <begin position="415"/>
        <end position="451"/>
    </location>
</feature>
<dbReference type="OrthoDB" id="7295497at2759"/>
<reference evidence="5" key="1">
    <citation type="submission" date="2011-10" db="EMBL/GenBank/DDBJ databases">
        <authorList>
            <person name="Genoscope - CEA"/>
        </authorList>
    </citation>
    <scope>NUCLEOTIDE SEQUENCE</scope>
</reference>
<dbReference type="Proteomes" id="UP000005222">
    <property type="component" value="Chromosome L"/>
</dbReference>
<dbReference type="HOGENOM" id="CLU_024993_0_0_1"/>
<organism evidence="5 6">
    <name type="scientific">Pichia sorbitophila (strain ATCC MYA-4447 / BCRC 22081 / CBS 7064 / NBRC 10061 / NRRL Y-12695)</name>
    <name type="common">Hybrid yeast</name>
    <dbReference type="NCBI Taxonomy" id="559304"/>
    <lineage>
        <taxon>Eukaryota</taxon>
        <taxon>Fungi</taxon>
        <taxon>Dikarya</taxon>
        <taxon>Ascomycota</taxon>
        <taxon>Saccharomycotina</taxon>
        <taxon>Pichiomycetes</taxon>
        <taxon>Debaryomycetaceae</taxon>
        <taxon>Millerozyma</taxon>
    </lineage>
</organism>
<evidence type="ECO:0000313" key="5">
    <source>
        <dbReference type="EMBL" id="CCE84234.1"/>
    </source>
</evidence>
<feature type="compositionally biased region" description="Basic and acidic residues" evidence="2">
    <location>
        <begin position="350"/>
        <end position="400"/>
    </location>
</feature>
<dbReference type="eggNOG" id="ENOG502RBAK">
    <property type="taxonomic scope" value="Eukaryota"/>
</dbReference>
<feature type="compositionally biased region" description="Polar residues" evidence="2">
    <location>
        <begin position="316"/>
        <end position="342"/>
    </location>
</feature>
<evidence type="ECO:0000256" key="2">
    <source>
        <dbReference type="SAM" id="MobiDB-lite"/>
    </source>
</evidence>
<dbReference type="STRING" id="559304.G8Y6K4"/>
<keyword evidence="1" id="KW-0863">Zinc-finger</keyword>
<dbReference type="Proteomes" id="UP000005222">
    <property type="component" value="Chromosome K"/>
</dbReference>
<reference evidence="6" key="2">
    <citation type="journal article" date="2012" name="G3 (Bethesda)">
        <title>Pichia sorbitophila, an interspecies yeast hybrid reveals early steps of genome resolution following polyploidization.</title>
        <authorList>
            <person name="Leh Louis V."/>
            <person name="Despons L."/>
            <person name="Friedrich A."/>
            <person name="Martin T."/>
            <person name="Durrens P."/>
            <person name="Casaregola S."/>
            <person name="Neuveglise C."/>
            <person name="Fairhead C."/>
            <person name="Marck C."/>
            <person name="Cruz J.A."/>
            <person name="Straub M.L."/>
            <person name="Kugler V."/>
            <person name="Sacerdot C."/>
            <person name="Uzunov Z."/>
            <person name="Thierry A."/>
            <person name="Weiss S."/>
            <person name="Bleykasten C."/>
            <person name="De Montigny J."/>
            <person name="Jacques N."/>
            <person name="Jung P."/>
            <person name="Lemaire M."/>
            <person name="Mallet S."/>
            <person name="Morel G."/>
            <person name="Richard G.F."/>
            <person name="Sarkar A."/>
            <person name="Savel G."/>
            <person name="Schacherer J."/>
            <person name="Seret M.L."/>
            <person name="Talla E."/>
            <person name="Samson G."/>
            <person name="Jubin C."/>
            <person name="Poulain J."/>
            <person name="Vacherie B."/>
            <person name="Barbe V."/>
            <person name="Pelletier E."/>
            <person name="Sherman D.J."/>
            <person name="Westhof E."/>
            <person name="Weissenbach J."/>
            <person name="Baret P.V."/>
            <person name="Wincker P."/>
            <person name="Gaillardin C."/>
            <person name="Dujon B."/>
            <person name="Souciet J.L."/>
        </authorList>
    </citation>
    <scope>NUCLEOTIDE SEQUENCE [LARGE SCALE GENOMIC DNA]</scope>
    <source>
        <strain evidence="6">ATCC MYA-4447 / BCRC 22081 / CBS 7064 / NBRC 10061 / NRRL Y-12695</strain>
    </source>
</reference>
<feature type="compositionally biased region" description="Acidic residues" evidence="2">
    <location>
        <begin position="299"/>
        <end position="309"/>
    </location>
</feature>
<proteinExistence type="predicted"/>
<evidence type="ECO:0000313" key="6">
    <source>
        <dbReference type="Proteomes" id="UP000005222"/>
    </source>
</evidence>
<dbReference type="EMBL" id="FO082048">
    <property type="protein sequence ID" value="CCE84234.1"/>
    <property type="molecule type" value="Genomic_DNA"/>
</dbReference>
<name>G8Y6K4_PICSO</name>
<dbReference type="EMBL" id="FO082049">
    <property type="protein sequence ID" value="CCE83203.1"/>
    <property type="molecule type" value="Genomic_DNA"/>
</dbReference>
<dbReference type="Gene3D" id="3.30.160.60">
    <property type="entry name" value="Classic Zinc Finger"/>
    <property type="match status" value="1"/>
</dbReference>
<dbReference type="AlphaFoldDB" id="G8Y6K4"/>
<evidence type="ECO:0000259" key="3">
    <source>
        <dbReference type="PROSITE" id="PS50157"/>
    </source>
</evidence>
<keyword evidence="1" id="KW-0479">Metal-binding</keyword>
<evidence type="ECO:0000313" key="4">
    <source>
        <dbReference type="EMBL" id="CCE83203.1"/>
    </source>
</evidence>
<sequence>MTSVVGPAVKKSIADMMEEELYHLPNSPTHMYSNRSDSPKPLSRTHSNSMGNGVSGAGGIFNGHGANNNSASSLTNFLNIPDSMSEQQTRASGPGNSLSVGANANASANTNASVDVDMGAGGMPADDTVFEGLWAGDMSEGINPFRDYGNPDSWNTHQQKMGRGRRITTLDEDLMPGSKNFKDKDYFLFDPDTQPSSFIGNKNILNEDYLYSDAFVVPNEPVGTTGVSLADIQLGYMDQFDEDVEEEISDDDDDDDYFFDDFDDMMYKSQGSTYFDTAVNPKEITDDCSGQFEQNIPQSDDDMMLDDDVSMGPSPFYSSENSQQDLETSIEPQPSTEPSSYDVTPISKPINHEDHTFDNDYEHNYEFDDEHTFGGEYNEPRSDELHQEQHNEKTSEKRNELHKTAAEISAINPNHQCDLINPATGQVCNKQFSRPYDLIRHQETIHAAKKKIFRCVICEGRVNGGSGNGKSKTFSRGDALSRHIKVKHGLVGKEALNLINEAKENVEYVTI</sequence>
<evidence type="ECO:0000256" key="1">
    <source>
        <dbReference type="PROSITE-ProRule" id="PRU00042"/>
    </source>
</evidence>
<feature type="region of interest" description="Disordered" evidence="2">
    <location>
        <begin position="293"/>
        <end position="400"/>
    </location>
</feature>
<dbReference type="InterPro" id="IPR013087">
    <property type="entry name" value="Znf_C2H2_type"/>
</dbReference>
<feature type="region of interest" description="Disordered" evidence="2">
    <location>
        <begin position="25"/>
        <end position="56"/>
    </location>
</feature>
<accession>G8Y6K4</accession>
<keyword evidence="1" id="KW-0862">Zinc</keyword>
<dbReference type="PROSITE" id="PS50157">
    <property type="entry name" value="ZINC_FINGER_C2H2_2"/>
    <property type="match status" value="1"/>
</dbReference>
<dbReference type="InParanoid" id="G8Y6K4"/>
<gene>
    <name evidence="5" type="primary">Piso0_003775</name>
    <name evidence="4" type="ORF">GNLVRS01_PISO0K02298g</name>
    <name evidence="5" type="ORF">GNLVRS01_PISO0L02299g</name>
</gene>
<protein>
    <submittedName>
        <fullName evidence="5">Piso0_003775 protein</fullName>
    </submittedName>
</protein>
<dbReference type="GO" id="GO:0008270">
    <property type="term" value="F:zinc ion binding"/>
    <property type="evidence" value="ECO:0007669"/>
    <property type="project" value="UniProtKB-KW"/>
</dbReference>
<feature type="compositionally biased region" description="Polar residues" evidence="2">
    <location>
        <begin position="26"/>
        <end position="36"/>
    </location>
</feature>